<accession>A0A956NE34</accession>
<evidence type="ECO:0000313" key="8">
    <source>
        <dbReference type="EMBL" id="MCA9757652.1"/>
    </source>
</evidence>
<dbReference type="AlphaFoldDB" id="A0A956NE34"/>
<dbReference type="InterPro" id="IPR003661">
    <property type="entry name" value="HisK_dim/P_dom"/>
</dbReference>
<dbReference type="InterPro" id="IPR036097">
    <property type="entry name" value="HisK_dim/P_sf"/>
</dbReference>
<evidence type="ECO:0000256" key="5">
    <source>
        <dbReference type="PROSITE-ProRule" id="PRU00169"/>
    </source>
</evidence>
<dbReference type="PROSITE" id="PS50109">
    <property type="entry name" value="HIS_KIN"/>
    <property type="match status" value="1"/>
</dbReference>
<dbReference type="CDD" id="cd00082">
    <property type="entry name" value="HisKA"/>
    <property type="match status" value="1"/>
</dbReference>
<gene>
    <name evidence="8" type="ORF">KDA27_17745</name>
</gene>
<dbReference type="InterPro" id="IPR001789">
    <property type="entry name" value="Sig_transdc_resp-reg_receiver"/>
</dbReference>
<comment type="catalytic activity">
    <reaction evidence="1">
        <text>ATP + protein L-histidine = ADP + protein N-phospho-L-histidine.</text>
        <dbReference type="EC" id="2.7.13.3"/>
    </reaction>
</comment>
<dbReference type="FunFam" id="3.30.565.10:FF:000010">
    <property type="entry name" value="Sensor histidine kinase RcsC"/>
    <property type="match status" value="1"/>
</dbReference>
<dbReference type="Gene3D" id="3.30.565.10">
    <property type="entry name" value="Histidine kinase-like ATPase, C-terminal domain"/>
    <property type="match status" value="1"/>
</dbReference>
<evidence type="ECO:0000256" key="4">
    <source>
        <dbReference type="ARBA" id="ARBA00023012"/>
    </source>
</evidence>
<dbReference type="InterPro" id="IPR036890">
    <property type="entry name" value="HATPase_C_sf"/>
</dbReference>
<feature type="domain" description="Histidine kinase" evidence="6">
    <location>
        <begin position="157"/>
        <end position="378"/>
    </location>
</feature>
<protein>
    <recommendedName>
        <fullName evidence="2">histidine kinase</fullName>
        <ecNumber evidence="2">2.7.13.3</ecNumber>
    </recommendedName>
</protein>
<dbReference type="SUPFAM" id="SSF52172">
    <property type="entry name" value="CheY-like"/>
    <property type="match status" value="3"/>
</dbReference>
<reference evidence="8" key="1">
    <citation type="submission" date="2020-04" db="EMBL/GenBank/DDBJ databases">
        <authorList>
            <person name="Zhang T."/>
        </authorList>
    </citation>
    <scope>NUCLEOTIDE SEQUENCE</scope>
    <source>
        <strain evidence="8">HKST-UBA02</strain>
    </source>
</reference>
<feature type="domain" description="Response regulatory" evidence="7">
    <location>
        <begin position="548"/>
        <end position="663"/>
    </location>
</feature>
<dbReference type="SUPFAM" id="SSF55874">
    <property type="entry name" value="ATPase domain of HSP90 chaperone/DNA topoisomerase II/histidine kinase"/>
    <property type="match status" value="1"/>
</dbReference>
<dbReference type="SMART" id="SM00387">
    <property type="entry name" value="HATPase_c"/>
    <property type="match status" value="1"/>
</dbReference>
<dbReference type="SUPFAM" id="SSF47384">
    <property type="entry name" value="Homodimeric domain of signal transducing histidine kinase"/>
    <property type="match status" value="1"/>
</dbReference>
<evidence type="ECO:0000259" key="6">
    <source>
        <dbReference type="PROSITE" id="PS50109"/>
    </source>
</evidence>
<dbReference type="PANTHER" id="PTHR45339">
    <property type="entry name" value="HYBRID SIGNAL TRANSDUCTION HISTIDINE KINASE J"/>
    <property type="match status" value="1"/>
</dbReference>
<proteinExistence type="predicted"/>
<evidence type="ECO:0000256" key="3">
    <source>
        <dbReference type="ARBA" id="ARBA00022553"/>
    </source>
</evidence>
<keyword evidence="4" id="KW-0902">Two-component regulatory system</keyword>
<feature type="domain" description="Response regulatory" evidence="7">
    <location>
        <begin position="407"/>
        <end position="526"/>
    </location>
</feature>
<dbReference type="InterPro" id="IPR005467">
    <property type="entry name" value="His_kinase_dom"/>
</dbReference>
<dbReference type="Pfam" id="PF00512">
    <property type="entry name" value="HisKA"/>
    <property type="match status" value="1"/>
</dbReference>
<dbReference type="EC" id="2.7.13.3" evidence="2"/>
<dbReference type="Gene3D" id="1.10.287.130">
    <property type="match status" value="1"/>
</dbReference>
<sequence length="664" mass="72411">MFLSSSLPHLRLLLVEDDEDDYIITRDLLDEIAPDQYDLDWVRSASEARPALASDAHHVCLLDYRLGPDDGLTLLEEARSLGFSAPIIMLTGQDDREVDHRALRAGAADYLVKSQLTSAGLARAVRYAVARHETERERSERHRAEAENRSKSEFLAHLSHELRTPLTAILGYTDLMLSSDPTTESRARLEIVKRNGSHLLGLLNDVLDLSKIEAGRLEIESQEVDLQRLVADVHSLLVGSAVDKNLELNMTQKGDLPTVIRTDPLRYRQILINLISNAIKFTDVGKVEVELSVAEAEGGRVLLQAAVRDTGIGISPRDLRKLFAPFTQLKAKDGPMRGGTGLGLAISKRLSERLGGDIVAQSDPGRGSTFIVTIDPGDLDGVPFGTLAPQSEIDPGHEMRRPSVSGRVLVADDLPDIRELVGYMVRRAGADVDYASDGEDAVAKIEEAAASDRPYDLVLMDVQMPRMSGLEATAHLRSLGFEMPILALTAATMSGERERCLDAGYDEHLSKPIDERLLLRFIRRHLRRRPAEASGGETPARSSGKRLSVLLVEDDPDARNATAEILRLLGCDVATAGSASEARACAQRGSPAPDVALVDLTLPDDDGYELVRALKTAGMDETRFITLSGREADTRQATEVGVERHLEKPVGLAALKTLLEQVGG</sequence>
<dbReference type="GO" id="GO:0000155">
    <property type="term" value="F:phosphorelay sensor kinase activity"/>
    <property type="evidence" value="ECO:0007669"/>
    <property type="project" value="InterPro"/>
</dbReference>
<dbReference type="InterPro" id="IPR011006">
    <property type="entry name" value="CheY-like_superfamily"/>
</dbReference>
<dbReference type="EMBL" id="JAGQHS010000111">
    <property type="protein sequence ID" value="MCA9757652.1"/>
    <property type="molecule type" value="Genomic_DNA"/>
</dbReference>
<keyword evidence="3 5" id="KW-0597">Phosphoprotein</keyword>
<evidence type="ECO:0000313" key="9">
    <source>
        <dbReference type="Proteomes" id="UP000739538"/>
    </source>
</evidence>
<feature type="modified residue" description="4-aspartylphosphate" evidence="5">
    <location>
        <position position="63"/>
    </location>
</feature>
<comment type="caution">
    <text evidence="8">The sequence shown here is derived from an EMBL/GenBank/DDBJ whole genome shotgun (WGS) entry which is preliminary data.</text>
</comment>
<dbReference type="SMART" id="SM00448">
    <property type="entry name" value="REC"/>
    <property type="match status" value="3"/>
</dbReference>
<evidence type="ECO:0000259" key="7">
    <source>
        <dbReference type="PROSITE" id="PS50110"/>
    </source>
</evidence>
<dbReference type="PANTHER" id="PTHR45339:SF1">
    <property type="entry name" value="HYBRID SIGNAL TRANSDUCTION HISTIDINE KINASE J"/>
    <property type="match status" value="1"/>
</dbReference>
<dbReference type="Pfam" id="PF00072">
    <property type="entry name" value="Response_reg"/>
    <property type="match status" value="3"/>
</dbReference>
<feature type="modified residue" description="4-aspartylphosphate" evidence="5">
    <location>
        <position position="599"/>
    </location>
</feature>
<dbReference type="PROSITE" id="PS50110">
    <property type="entry name" value="RESPONSE_REGULATORY"/>
    <property type="match status" value="3"/>
</dbReference>
<reference evidence="8" key="2">
    <citation type="journal article" date="2021" name="Microbiome">
        <title>Successional dynamics and alternative stable states in a saline activated sludge microbial community over 9 years.</title>
        <authorList>
            <person name="Wang Y."/>
            <person name="Ye J."/>
            <person name="Ju F."/>
            <person name="Liu L."/>
            <person name="Boyd J.A."/>
            <person name="Deng Y."/>
            <person name="Parks D.H."/>
            <person name="Jiang X."/>
            <person name="Yin X."/>
            <person name="Woodcroft B.J."/>
            <person name="Tyson G.W."/>
            <person name="Hugenholtz P."/>
            <person name="Polz M.F."/>
            <person name="Zhang T."/>
        </authorList>
    </citation>
    <scope>NUCLEOTIDE SEQUENCE</scope>
    <source>
        <strain evidence="8">HKST-UBA02</strain>
    </source>
</reference>
<evidence type="ECO:0000256" key="2">
    <source>
        <dbReference type="ARBA" id="ARBA00012438"/>
    </source>
</evidence>
<feature type="domain" description="Response regulatory" evidence="7">
    <location>
        <begin position="11"/>
        <end position="128"/>
    </location>
</feature>
<dbReference type="Proteomes" id="UP000739538">
    <property type="component" value="Unassembled WGS sequence"/>
</dbReference>
<feature type="modified residue" description="4-aspartylphosphate" evidence="5">
    <location>
        <position position="461"/>
    </location>
</feature>
<dbReference type="CDD" id="cd16922">
    <property type="entry name" value="HATPase_EvgS-ArcB-TorS-like"/>
    <property type="match status" value="1"/>
</dbReference>
<dbReference type="CDD" id="cd00156">
    <property type="entry name" value="REC"/>
    <property type="match status" value="1"/>
</dbReference>
<dbReference type="SMART" id="SM00388">
    <property type="entry name" value="HisKA"/>
    <property type="match status" value="1"/>
</dbReference>
<name>A0A956NE34_UNCEI</name>
<organism evidence="8 9">
    <name type="scientific">Eiseniibacteriota bacterium</name>
    <dbReference type="NCBI Taxonomy" id="2212470"/>
    <lineage>
        <taxon>Bacteria</taxon>
        <taxon>Candidatus Eiseniibacteriota</taxon>
    </lineage>
</organism>
<dbReference type="InterPro" id="IPR003594">
    <property type="entry name" value="HATPase_dom"/>
</dbReference>
<dbReference type="InterPro" id="IPR004358">
    <property type="entry name" value="Sig_transdc_His_kin-like_C"/>
</dbReference>
<dbReference type="PRINTS" id="PR00344">
    <property type="entry name" value="BCTRLSENSOR"/>
</dbReference>
<dbReference type="Pfam" id="PF02518">
    <property type="entry name" value="HATPase_c"/>
    <property type="match status" value="1"/>
</dbReference>
<dbReference type="CDD" id="cd17546">
    <property type="entry name" value="REC_hyHK_CKI1_RcsC-like"/>
    <property type="match status" value="1"/>
</dbReference>
<dbReference type="Gene3D" id="3.40.50.2300">
    <property type="match status" value="3"/>
</dbReference>
<evidence type="ECO:0000256" key="1">
    <source>
        <dbReference type="ARBA" id="ARBA00000085"/>
    </source>
</evidence>